<sequence>MIDWAPGTGRSGSNGEAVDVSSNGGGAGTGGPPDTGTSFDTLAHVNPAMALDIQHSAMAGFKKRVDDLLRELDESEAAPAKVGQDRLERAQLGAAEFKEAQFLYDSYAIVHDELEKLSKALGAQIEGMGLAVQASRVGYENLDADIRARMRAVNAEAEKYYVVERDPYANRPAAEADAAGTTSAEGDY</sequence>
<evidence type="ECO:0000313" key="2">
    <source>
        <dbReference type="EMBL" id="GGQ89623.1"/>
    </source>
</evidence>
<reference evidence="2" key="1">
    <citation type="journal article" date="2014" name="Int. J. Syst. Evol. Microbiol.">
        <title>Complete genome sequence of Corynebacterium casei LMG S-19264T (=DSM 44701T), isolated from a smear-ripened cheese.</title>
        <authorList>
            <consortium name="US DOE Joint Genome Institute (JGI-PGF)"/>
            <person name="Walter F."/>
            <person name="Albersmeier A."/>
            <person name="Kalinowski J."/>
            <person name="Ruckert C."/>
        </authorList>
    </citation>
    <scope>NUCLEOTIDE SEQUENCE</scope>
    <source>
        <strain evidence="2">JCM 4403</strain>
    </source>
</reference>
<dbReference type="EMBL" id="BMTU01000008">
    <property type="protein sequence ID" value="GGQ89623.1"/>
    <property type="molecule type" value="Genomic_DNA"/>
</dbReference>
<feature type="region of interest" description="Disordered" evidence="1">
    <location>
        <begin position="1"/>
        <end position="41"/>
    </location>
</feature>
<evidence type="ECO:0000313" key="3">
    <source>
        <dbReference type="Proteomes" id="UP000656732"/>
    </source>
</evidence>
<dbReference type="AlphaFoldDB" id="A0A918F0P6"/>
<evidence type="ECO:0000256" key="1">
    <source>
        <dbReference type="SAM" id="MobiDB-lite"/>
    </source>
</evidence>
<reference evidence="2" key="2">
    <citation type="submission" date="2020-09" db="EMBL/GenBank/DDBJ databases">
        <authorList>
            <person name="Sun Q."/>
            <person name="Ohkuma M."/>
        </authorList>
    </citation>
    <scope>NUCLEOTIDE SEQUENCE</scope>
    <source>
        <strain evidence="2">JCM 4403</strain>
    </source>
</reference>
<feature type="compositionally biased region" description="Gly residues" evidence="1">
    <location>
        <begin position="23"/>
        <end position="33"/>
    </location>
</feature>
<gene>
    <name evidence="2" type="ORF">GCM10010280_41260</name>
</gene>
<dbReference type="Proteomes" id="UP000656732">
    <property type="component" value="Unassembled WGS sequence"/>
</dbReference>
<accession>A0A918F0P6</accession>
<proteinExistence type="predicted"/>
<name>A0A918F0P6_9ACTN</name>
<keyword evidence="3" id="KW-1185">Reference proteome</keyword>
<organism evidence="2 3">
    <name type="scientific">Streptomyces pilosus</name>
    <dbReference type="NCBI Taxonomy" id="28893"/>
    <lineage>
        <taxon>Bacteria</taxon>
        <taxon>Bacillati</taxon>
        <taxon>Actinomycetota</taxon>
        <taxon>Actinomycetes</taxon>
        <taxon>Kitasatosporales</taxon>
        <taxon>Streptomycetaceae</taxon>
        <taxon>Streptomyces</taxon>
    </lineage>
</organism>
<comment type="caution">
    <text evidence="2">The sequence shown here is derived from an EMBL/GenBank/DDBJ whole genome shotgun (WGS) entry which is preliminary data.</text>
</comment>
<protein>
    <submittedName>
        <fullName evidence="2">Uncharacterized protein</fullName>
    </submittedName>
</protein>